<dbReference type="STRING" id="2018661.A0A2A2J5A3"/>
<dbReference type="GO" id="GO:0005664">
    <property type="term" value="C:nuclear origin of replication recognition complex"/>
    <property type="evidence" value="ECO:0007669"/>
    <property type="project" value="TreeGrafter"/>
</dbReference>
<evidence type="ECO:0000256" key="2">
    <source>
        <dbReference type="ARBA" id="ARBA00008398"/>
    </source>
</evidence>
<dbReference type="GO" id="GO:0033314">
    <property type="term" value="P:mitotic DNA replication checkpoint signaling"/>
    <property type="evidence" value="ECO:0007669"/>
    <property type="project" value="TreeGrafter"/>
</dbReference>
<protein>
    <recommendedName>
        <fullName evidence="9">Origin recognition complex subunit 1</fullName>
    </recommendedName>
</protein>
<dbReference type="Pfam" id="PF22703">
    <property type="entry name" value="Cdc6_lid"/>
    <property type="match status" value="1"/>
</dbReference>
<evidence type="ECO:0000256" key="5">
    <source>
        <dbReference type="ARBA" id="ARBA00022741"/>
    </source>
</evidence>
<keyword evidence="5 9" id="KW-0547">Nucleotide-binding</keyword>
<proteinExistence type="inferred from homology"/>
<keyword evidence="6 9" id="KW-0067">ATP-binding</keyword>
<dbReference type="EMBL" id="LIAE01010665">
    <property type="protein sequence ID" value="PAV56970.1"/>
    <property type="molecule type" value="Genomic_DNA"/>
</dbReference>
<dbReference type="SMART" id="SM00382">
    <property type="entry name" value="AAA"/>
    <property type="match status" value="1"/>
</dbReference>
<dbReference type="GO" id="GO:0005524">
    <property type="term" value="F:ATP binding"/>
    <property type="evidence" value="ECO:0007669"/>
    <property type="project" value="UniProtKB-KW"/>
</dbReference>
<dbReference type="InterPro" id="IPR055237">
    <property type="entry name" value="Cdc6_lid"/>
</dbReference>
<comment type="subunit">
    <text evidence="9">ORC is composed of six subunits.</text>
</comment>
<dbReference type="InterPro" id="IPR050311">
    <property type="entry name" value="ORC1/CDC6"/>
</dbReference>
<evidence type="ECO:0000256" key="1">
    <source>
        <dbReference type="ARBA" id="ARBA00004123"/>
    </source>
</evidence>
<dbReference type="GO" id="GO:0046872">
    <property type="term" value="F:metal ion binding"/>
    <property type="evidence" value="ECO:0007669"/>
    <property type="project" value="UniProtKB-KW"/>
</dbReference>
<evidence type="ECO:0000256" key="4">
    <source>
        <dbReference type="ARBA" id="ARBA00022723"/>
    </source>
</evidence>
<evidence type="ECO:0000256" key="9">
    <source>
        <dbReference type="RuleBase" id="RU365058"/>
    </source>
</evidence>
<evidence type="ECO:0000259" key="11">
    <source>
        <dbReference type="SMART" id="SM00382"/>
    </source>
</evidence>
<keyword evidence="7 9" id="KW-0238">DNA-binding</keyword>
<dbReference type="PANTHER" id="PTHR10763:SF23">
    <property type="entry name" value="ORIGIN RECOGNITION COMPLEX SUBUNIT 1"/>
    <property type="match status" value="1"/>
</dbReference>
<dbReference type="Gene3D" id="1.10.8.60">
    <property type="match status" value="1"/>
</dbReference>
<feature type="region of interest" description="Disordered" evidence="10">
    <location>
        <begin position="42"/>
        <end position="110"/>
    </location>
</feature>
<dbReference type="Pfam" id="PF00004">
    <property type="entry name" value="AAA"/>
    <property type="match status" value="1"/>
</dbReference>
<evidence type="ECO:0000256" key="10">
    <source>
        <dbReference type="SAM" id="MobiDB-lite"/>
    </source>
</evidence>
<dbReference type="AlphaFoldDB" id="A0A2A2J5A3"/>
<keyword evidence="4" id="KW-0479">Metal-binding</keyword>
<dbReference type="InterPro" id="IPR015163">
    <property type="entry name" value="Cdc6_C"/>
</dbReference>
<dbReference type="Gene3D" id="3.40.50.300">
    <property type="entry name" value="P-loop containing nucleotide triphosphate hydrolases"/>
    <property type="match status" value="1"/>
</dbReference>
<gene>
    <name evidence="12" type="ORF">WR25_04087</name>
</gene>
<comment type="function">
    <text evidence="9">Component of the origin recognition complex (ORC) that binds origins of replication. DNA-binding is ATP-dependent, however specific DNA sequences that define origins of replication have not been identified so far. ORC is required to assemble the pre-replication complex necessary to initiate DNA replication.</text>
</comment>
<organism evidence="12 13">
    <name type="scientific">Diploscapter pachys</name>
    <dbReference type="NCBI Taxonomy" id="2018661"/>
    <lineage>
        <taxon>Eukaryota</taxon>
        <taxon>Metazoa</taxon>
        <taxon>Ecdysozoa</taxon>
        <taxon>Nematoda</taxon>
        <taxon>Chromadorea</taxon>
        <taxon>Rhabditida</taxon>
        <taxon>Rhabditina</taxon>
        <taxon>Rhabditomorpha</taxon>
        <taxon>Rhabditoidea</taxon>
        <taxon>Rhabditidae</taxon>
        <taxon>Diploscapter</taxon>
    </lineage>
</organism>
<dbReference type="OrthoDB" id="1926878at2759"/>
<evidence type="ECO:0000256" key="6">
    <source>
        <dbReference type="ARBA" id="ARBA00022840"/>
    </source>
</evidence>
<evidence type="ECO:0000256" key="8">
    <source>
        <dbReference type="ARBA" id="ARBA00023242"/>
    </source>
</evidence>
<dbReference type="GO" id="GO:0006270">
    <property type="term" value="P:DNA replication initiation"/>
    <property type="evidence" value="ECO:0007669"/>
    <property type="project" value="TreeGrafter"/>
</dbReference>
<dbReference type="GO" id="GO:0003688">
    <property type="term" value="F:DNA replication origin binding"/>
    <property type="evidence" value="ECO:0007669"/>
    <property type="project" value="TreeGrafter"/>
</dbReference>
<dbReference type="InterPro" id="IPR014277">
    <property type="entry name" value="Orc1/Cdc6_arc"/>
</dbReference>
<evidence type="ECO:0000256" key="7">
    <source>
        <dbReference type="ARBA" id="ARBA00023125"/>
    </source>
</evidence>
<comment type="subcellular location">
    <subcellularLocation>
        <location evidence="1 9">Nucleus</location>
    </subcellularLocation>
</comment>
<feature type="compositionally biased region" description="Basic and acidic residues" evidence="10">
    <location>
        <begin position="97"/>
        <end position="107"/>
    </location>
</feature>
<dbReference type="NCBIfam" id="TIGR02928">
    <property type="entry name" value="orc1/cdc6 family replication initiation protein"/>
    <property type="match status" value="1"/>
</dbReference>
<keyword evidence="3 9" id="KW-0235">DNA replication</keyword>
<dbReference type="Proteomes" id="UP000218231">
    <property type="component" value="Unassembled WGS sequence"/>
</dbReference>
<dbReference type="PANTHER" id="PTHR10763">
    <property type="entry name" value="CELL DIVISION CONTROL PROTEIN 6-RELATED"/>
    <property type="match status" value="1"/>
</dbReference>
<accession>A0A2A2J5A3</accession>
<dbReference type="SUPFAM" id="SSF52540">
    <property type="entry name" value="P-loop containing nucleoside triphosphate hydrolases"/>
    <property type="match status" value="1"/>
</dbReference>
<name>A0A2A2J5A3_9BILA</name>
<dbReference type="InterPro" id="IPR027417">
    <property type="entry name" value="P-loop_NTPase"/>
</dbReference>
<keyword evidence="13" id="KW-1185">Reference proteome</keyword>
<evidence type="ECO:0000313" key="13">
    <source>
        <dbReference type="Proteomes" id="UP000218231"/>
    </source>
</evidence>
<feature type="domain" description="AAA+ ATPase" evidence="11">
    <location>
        <begin position="181"/>
        <end position="336"/>
    </location>
</feature>
<dbReference type="GO" id="GO:0016887">
    <property type="term" value="F:ATP hydrolysis activity"/>
    <property type="evidence" value="ECO:0007669"/>
    <property type="project" value="InterPro"/>
</dbReference>
<comment type="caution">
    <text evidence="12">The sequence shown here is derived from an EMBL/GenBank/DDBJ whole genome shotgun (WGS) entry which is preliminary data.</text>
</comment>
<dbReference type="InterPro" id="IPR003593">
    <property type="entry name" value="AAA+_ATPase"/>
</dbReference>
<feature type="compositionally biased region" description="Low complexity" evidence="10">
    <location>
        <begin position="46"/>
        <end position="57"/>
    </location>
</feature>
<dbReference type="CDD" id="cd00009">
    <property type="entry name" value="AAA"/>
    <property type="match status" value="1"/>
</dbReference>
<keyword evidence="8 9" id="KW-0539">Nucleus</keyword>
<evidence type="ECO:0000313" key="12">
    <source>
        <dbReference type="EMBL" id="PAV56970.1"/>
    </source>
</evidence>
<comment type="similarity">
    <text evidence="2 9">Belongs to the ORC1 family.</text>
</comment>
<dbReference type="CDD" id="cd18139">
    <property type="entry name" value="HLD_clamp_RarA"/>
    <property type="match status" value="1"/>
</dbReference>
<reference evidence="12 13" key="1">
    <citation type="journal article" date="2017" name="Curr. Biol.">
        <title>Genome architecture and evolution of a unichromosomal asexual nematode.</title>
        <authorList>
            <person name="Fradin H."/>
            <person name="Zegar C."/>
            <person name="Gutwein M."/>
            <person name="Lucas J."/>
            <person name="Kovtun M."/>
            <person name="Corcoran D."/>
            <person name="Baugh L.R."/>
            <person name="Kiontke K."/>
            <person name="Gunsalus K."/>
            <person name="Fitch D.H."/>
            <person name="Piano F."/>
        </authorList>
    </citation>
    <scope>NUCLEOTIDE SEQUENCE [LARGE SCALE GENOMIC DNA]</scope>
    <source>
        <strain evidence="12">PF1309</strain>
    </source>
</reference>
<sequence>MSPRASRSRKVLGESTIHNVQQNIAKNGQQTPGTKLAKALNNLAIDSPPQASQSQSDARGRPKRQAARKSLFNPATKVAKSPAKSDRSPPTRRFTKLTRDDDKENIDPNKSTNRIEMLEPLKIRIKLSLIGYEPKQKKELPIERAFSRLHFSAVPENMPCREEESAAIEQFIRQAAEPGSESMAMYISGVPGTGKTTTVEAVAKSLQNSGDCSKFKYITVNGMQYLNQRQVFVDIYKSLTGVKKNVSAVNARKMLDAKFAMADGKRLPVLILVDEFDQLCNKKQDIIYAILNWSSLPESRVSIIAIANTLDFPERVLTNRNASRLGSNRLIFQPYEHDQIEKIVMARLEGCDEINEKAVQLACRSVASTTGDLRKALEILRRACELAIEKGDKTVEMEHVAKVRTELQNSARVDLCKLLSRHQLALFKAAVSTIQATGSEEVMFSRLYSSYRLLCTQIESIEPINCTTIRQMMLRLCGMGFFVAGPLHGNPMNQQIKLGMDTQDAQMCIKLTENQRGKSAYELRPDASIR</sequence>
<evidence type="ECO:0000256" key="3">
    <source>
        <dbReference type="ARBA" id="ARBA00022705"/>
    </source>
</evidence>
<dbReference type="Pfam" id="PF09079">
    <property type="entry name" value="WHD_Cdc6"/>
    <property type="match status" value="1"/>
</dbReference>
<dbReference type="InterPro" id="IPR003959">
    <property type="entry name" value="ATPase_AAA_core"/>
</dbReference>